<reference evidence="1 2" key="1">
    <citation type="journal article" date="2021" name="Elife">
        <title>Chloroplast acquisition without the gene transfer in kleptoplastic sea slugs, Plakobranchus ocellatus.</title>
        <authorList>
            <person name="Maeda T."/>
            <person name="Takahashi S."/>
            <person name="Yoshida T."/>
            <person name="Shimamura S."/>
            <person name="Takaki Y."/>
            <person name="Nagai Y."/>
            <person name="Toyoda A."/>
            <person name="Suzuki Y."/>
            <person name="Arimoto A."/>
            <person name="Ishii H."/>
            <person name="Satoh N."/>
            <person name="Nishiyama T."/>
            <person name="Hasebe M."/>
            <person name="Maruyama T."/>
            <person name="Minagawa J."/>
            <person name="Obokata J."/>
            <person name="Shigenobu S."/>
        </authorList>
    </citation>
    <scope>NUCLEOTIDE SEQUENCE [LARGE SCALE GENOMIC DNA]</scope>
</reference>
<proteinExistence type="predicted"/>
<accession>A0AAV4GZ82</accession>
<comment type="caution">
    <text evidence="1">The sequence shown here is derived from an EMBL/GenBank/DDBJ whole genome shotgun (WGS) entry which is preliminary data.</text>
</comment>
<evidence type="ECO:0000313" key="2">
    <source>
        <dbReference type="Proteomes" id="UP000762676"/>
    </source>
</evidence>
<evidence type="ECO:0000313" key="1">
    <source>
        <dbReference type="EMBL" id="GFR89955.1"/>
    </source>
</evidence>
<dbReference type="EMBL" id="BMAT01012322">
    <property type="protein sequence ID" value="GFR89955.1"/>
    <property type="molecule type" value="Genomic_DNA"/>
</dbReference>
<dbReference type="InterPro" id="IPR036691">
    <property type="entry name" value="Endo/exonu/phosph_ase_sf"/>
</dbReference>
<gene>
    <name evidence="1" type="ORF">ElyMa_006137800</name>
</gene>
<organism evidence="1 2">
    <name type="scientific">Elysia marginata</name>
    <dbReference type="NCBI Taxonomy" id="1093978"/>
    <lineage>
        <taxon>Eukaryota</taxon>
        <taxon>Metazoa</taxon>
        <taxon>Spiralia</taxon>
        <taxon>Lophotrochozoa</taxon>
        <taxon>Mollusca</taxon>
        <taxon>Gastropoda</taxon>
        <taxon>Heterobranchia</taxon>
        <taxon>Euthyneura</taxon>
        <taxon>Panpulmonata</taxon>
        <taxon>Sacoglossa</taxon>
        <taxon>Placobranchoidea</taxon>
        <taxon>Plakobranchidae</taxon>
        <taxon>Elysia</taxon>
    </lineage>
</organism>
<sequence>MTTVNTLFKQLVRRLYTWKSPGDVRRNKIDYILMSLRFKNNAVNSRTYPGADIGFDHNPVIMQMTMKLKIPHSKQTKTVKYCTKLLRLPEEAEKYAALAKNNLNVFM</sequence>
<name>A0AAV4GZ82_9GAST</name>
<dbReference type="SUPFAM" id="SSF56219">
    <property type="entry name" value="DNase I-like"/>
    <property type="match status" value="1"/>
</dbReference>
<dbReference type="AlphaFoldDB" id="A0AAV4GZ82"/>
<dbReference type="Proteomes" id="UP000762676">
    <property type="component" value="Unassembled WGS sequence"/>
</dbReference>
<keyword evidence="2" id="KW-1185">Reference proteome</keyword>
<dbReference type="Gene3D" id="3.60.10.10">
    <property type="entry name" value="Endonuclease/exonuclease/phosphatase"/>
    <property type="match status" value="1"/>
</dbReference>
<protein>
    <submittedName>
        <fullName evidence="1">Craniofacial development protein 2-like</fullName>
    </submittedName>
</protein>